<sequence>MHFIIQNIEKTALLSKHINLLTAEMELETADQKMQDFEMQVNLAERKQQKPFSEKAVKRDFEMIIISDEKKMKKKKNKKLLKSYLSTAITATSFRNIYHKLIIALKKFSDI</sequence>
<protein>
    <submittedName>
        <fullName evidence="2">Uncharacterized protein</fullName>
    </submittedName>
</protein>
<dbReference type="GeneID" id="69029904"/>
<reference evidence="3" key="1">
    <citation type="journal article" date="2015" name="PLoS Genet.">
        <title>The dynamic genome and transcriptome of the human fungal pathogen Blastomyces and close relative Emmonsia.</title>
        <authorList>
            <person name="Munoz J.F."/>
            <person name="Gauthier G.M."/>
            <person name="Desjardins C.A."/>
            <person name="Gallo J.E."/>
            <person name="Holder J."/>
            <person name="Sullivan T.D."/>
            <person name="Marty A.J."/>
            <person name="Carmen J.C."/>
            <person name="Chen Z."/>
            <person name="Ding L."/>
            <person name="Gujja S."/>
            <person name="Magrini V."/>
            <person name="Misas E."/>
            <person name="Mitreva M."/>
            <person name="Priest M."/>
            <person name="Saif S."/>
            <person name="Whiston E.A."/>
            <person name="Young S."/>
            <person name="Zeng Q."/>
            <person name="Goldman W.E."/>
            <person name="Mardis E.R."/>
            <person name="Taylor J.W."/>
            <person name="McEwen J.G."/>
            <person name="Clay O.K."/>
            <person name="Klein B.S."/>
            <person name="Cuomo C.A."/>
        </authorList>
    </citation>
    <scope>NUCLEOTIDE SEQUENCE [LARGE SCALE GENOMIC DNA]</scope>
    <source>
        <strain evidence="3">ER-3 / ATCC MYA-2586</strain>
    </source>
</reference>
<keyword evidence="1" id="KW-0175">Coiled coil</keyword>
<evidence type="ECO:0000313" key="2">
    <source>
        <dbReference type="EMBL" id="EEQ85053.2"/>
    </source>
</evidence>
<evidence type="ECO:0000313" key="3">
    <source>
        <dbReference type="Proteomes" id="UP000002039"/>
    </source>
</evidence>
<dbReference type="EMBL" id="EQ999982">
    <property type="protein sequence ID" value="EEQ85053.2"/>
    <property type="molecule type" value="Genomic_DNA"/>
</dbReference>
<name>A0ABP2EPU7_AJEDR</name>
<organism evidence="2 3">
    <name type="scientific">Ajellomyces dermatitidis (strain ER-3 / ATCC MYA-2586)</name>
    <name type="common">Blastomyces dermatitidis</name>
    <dbReference type="NCBI Taxonomy" id="559297"/>
    <lineage>
        <taxon>Eukaryota</taxon>
        <taxon>Fungi</taxon>
        <taxon>Dikarya</taxon>
        <taxon>Ascomycota</taxon>
        <taxon>Pezizomycotina</taxon>
        <taxon>Eurotiomycetes</taxon>
        <taxon>Eurotiomycetidae</taxon>
        <taxon>Onygenales</taxon>
        <taxon>Ajellomycetaceae</taxon>
        <taxon>Blastomyces</taxon>
    </lineage>
</organism>
<dbReference type="Proteomes" id="UP000002039">
    <property type="component" value="Unassembled WGS sequence"/>
</dbReference>
<gene>
    <name evidence="2" type="ORF">BDCG_08322</name>
</gene>
<dbReference type="RefSeq" id="XP_045272889.1">
    <property type="nucleotide sequence ID" value="XM_045424101.1"/>
</dbReference>
<accession>A0ABP2EPU7</accession>
<proteinExistence type="predicted"/>
<feature type="coiled-coil region" evidence="1">
    <location>
        <begin position="20"/>
        <end position="47"/>
    </location>
</feature>
<keyword evidence="3" id="KW-1185">Reference proteome</keyword>
<evidence type="ECO:0000256" key="1">
    <source>
        <dbReference type="SAM" id="Coils"/>
    </source>
</evidence>